<dbReference type="InterPro" id="IPR027417">
    <property type="entry name" value="P-loop_NTPase"/>
</dbReference>
<evidence type="ECO:0000259" key="1">
    <source>
        <dbReference type="Pfam" id="PF13304"/>
    </source>
</evidence>
<reference evidence="2" key="1">
    <citation type="submission" date="2020-10" db="EMBL/GenBank/DDBJ databases">
        <authorList>
            <person name="Gilroy R."/>
        </authorList>
    </citation>
    <scope>NUCLEOTIDE SEQUENCE</scope>
    <source>
        <strain evidence="2">CHK178-757</strain>
    </source>
</reference>
<feature type="domain" description="ATPase AAA-type core" evidence="1">
    <location>
        <begin position="26"/>
        <end position="325"/>
    </location>
</feature>
<comment type="caution">
    <text evidence="2">The sequence shown here is derived from an EMBL/GenBank/DDBJ whole genome shotgun (WGS) entry which is preliminary data.</text>
</comment>
<protein>
    <submittedName>
        <fullName evidence="2">AAA family ATPase</fullName>
    </submittedName>
</protein>
<accession>A0A9D1JQ86</accession>
<dbReference type="InterPro" id="IPR003959">
    <property type="entry name" value="ATPase_AAA_core"/>
</dbReference>
<dbReference type="Pfam" id="PF13304">
    <property type="entry name" value="AAA_21"/>
    <property type="match status" value="1"/>
</dbReference>
<dbReference type="AlphaFoldDB" id="A0A9D1JQ86"/>
<evidence type="ECO:0000313" key="2">
    <source>
        <dbReference type="EMBL" id="HIS46951.1"/>
    </source>
</evidence>
<dbReference type="EMBL" id="DVIT01000020">
    <property type="protein sequence ID" value="HIS46951.1"/>
    <property type="molecule type" value="Genomic_DNA"/>
</dbReference>
<dbReference type="GO" id="GO:0005524">
    <property type="term" value="F:ATP binding"/>
    <property type="evidence" value="ECO:0007669"/>
    <property type="project" value="InterPro"/>
</dbReference>
<dbReference type="SUPFAM" id="SSF52540">
    <property type="entry name" value="P-loop containing nucleoside triphosphate hydrolases"/>
    <property type="match status" value="1"/>
</dbReference>
<name>A0A9D1JQ86_9FIRM</name>
<dbReference type="Gene3D" id="3.40.50.300">
    <property type="entry name" value="P-loop containing nucleotide triphosphate hydrolases"/>
    <property type="match status" value="1"/>
</dbReference>
<reference evidence="2" key="2">
    <citation type="journal article" date="2021" name="PeerJ">
        <title>Extensive microbial diversity within the chicken gut microbiome revealed by metagenomics and culture.</title>
        <authorList>
            <person name="Gilroy R."/>
            <person name="Ravi A."/>
            <person name="Getino M."/>
            <person name="Pursley I."/>
            <person name="Horton D.L."/>
            <person name="Alikhan N.F."/>
            <person name="Baker D."/>
            <person name="Gharbi K."/>
            <person name="Hall N."/>
            <person name="Watson M."/>
            <person name="Adriaenssens E.M."/>
            <person name="Foster-Nyarko E."/>
            <person name="Jarju S."/>
            <person name="Secka A."/>
            <person name="Antonio M."/>
            <person name="Oren A."/>
            <person name="Chaudhuri R.R."/>
            <person name="La Ragione R."/>
            <person name="Hildebrand F."/>
            <person name="Pallen M.J."/>
        </authorList>
    </citation>
    <scope>NUCLEOTIDE SEQUENCE</scope>
    <source>
        <strain evidence="2">CHK178-757</strain>
    </source>
</reference>
<dbReference type="PANTHER" id="PTHR43581:SF4">
    <property type="entry name" value="ATP_GTP PHOSPHATASE"/>
    <property type="match status" value="1"/>
</dbReference>
<dbReference type="InterPro" id="IPR051396">
    <property type="entry name" value="Bact_Antivir_Def_Nuclease"/>
</dbReference>
<organism evidence="2 3">
    <name type="scientific">Candidatus Scybalocola faecigallinarum</name>
    <dbReference type="NCBI Taxonomy" id="2840941"/>
    <lineage>
        <taxon>Bacteria</taxon>
        <taxon>Bacillati</taxon>
        <taxon>Bacillota</taxon>
        <taxon>Clostridia</taxon>
        <taxon>Lachnospirales</taxon>
        <taxon>Lachnospiraceae</taxon>
        <taxon>Lachnospiraceae incertae sedis</taxon>
        <taxon>Candidatus Scybalocola (ex Gilroy et al. 2021)</taxon>
    </lineage>
</organism>
<gene>
    <name evidence="2" type="ORF">IAB46_05180</name>
</gene>
<proteinExistence type="predicted"/>
<sequence>MVYIKNLDIKSFRGISSLQLSDLSPINILTGDNNCGKTSVLEIIQSYADPGDLRVWGSLLRRDTTQPLRLDSFSYYEGFYDLFDVNKDEKRVEYIVHNSREESENRDHVVLTAVQGEEEMSQEEYNDLAGIFRISDEEVLDDSILIVPKIDVQIILNDELAGQACIAEGQRRNIYKNNKVVRRKDERNIIYISPSRHAEGRVYLTDILKYPELYDEMLDILKEYDEGIISINYDNDSRYSGRGIYKILSRSCKEALPLNVYGDGMKKAILLMSAVLKAQNGILLLDEFETAIHTSAMDRTFRWILETCLKLNVQVFLTSHSKEAIDKVLKCSEKVRAHTALYTLYKTANKITARRLTGEKAVEVQDEMGLELR</sequence>
<dbReference type="Proteomes" id="UP000823927">
    <property type="component" value="Unassembled WGS sequence"/>
</dbReference>
<evidence type="ECO:0000313" key="3">
    <source>
        <dbReference type="Proteomes" id="UP000823927"/>
    </source>
</evidence>
<dbReference type="GO" id="GO:0016887">
    <property type="term" value="F:ATP hydrolysis activity"/>
    <property type="evidence" value="ECO:0007669"/>
    <property type="project" value="InterPro"/>
</dbReference>
<dbReference type="PANTHER" id="PTHR43581">
    <property type="entry name" value="ATP/GTP PHOSPHATASE"/>
    <property type="match status" value="1"/>
</dbReference>